<reference evidence="5" key="1">
    <citation type="submission" date="2018-10" db="EMBL/GenBank/DDBJ databases">
        <title>Hidden diversity of soil giant viruses.</title>
        <authorList>
            <person name="Schulz F."/>
            <person name="Alteio L."/>
            <person name="Goudeau D."/>
            <person name="Ryan E.M."/>
            <person name="Malmstrom R.R."/>
            <person name="Blanchard J."/>
            <person name="Woyke T."/>
        </authorList>
    </citation>
    <scope>NUCLEOTIDE SEQUENCE</scope>
    <source>
        <strain evidence="5">HYV1</strain>
    </source>
</reference>
<protein>
    <submittedName>
        <fullName evidence="5">Uncharacterized protein</fullName>
    </submittedName>
</protein>
<keyword evidence="2" id="KW-0547">Nucleotide-binding</keyword>
<dbReference type="InterPro" id="IPR020849">
    <property type="entry name" value="Small_GTPase_Ras-type"/>
</dbReference>
<keyword evidence="3" id="KW-0342">GTP-binding</keyword>
<sequence>MGSKVSTPIVPPPPPPPPPEEKWKLRQERTLVSVIGDNTVGKSALVTHFVYHRFNNKYVHTTMYSDESTKEISDGLTHSIDFKSYGGTCDDYKNFGTQLTASNIIILMFDLTSKASFDNAIMLYDAYVRPTIHTAIPILLVGNKADLPKRVTCEEANSMSRTLLIPYIEISVKTHQNLDKIKEAILNSNRVRITK</sequence>
<dbReference type="Gene3D" id="3.40.50.300">
    <property type="entry name" value="P-loop containing nucleotide triphosphate hydrolases"/>
    <property type="match status" value="1"/>
</dbReference>
<dbReference type="NCBIfam" id="TIGR00231">
    <property type="entry name" value="small_GTP"/>
    <property type="match status" value="1"/>
</dbReference>
<feature type="compositionally biased region" description="Pro residues" evidence="4">
    <location>
        <begin position="9"/>
        <end position="18"/>
    </location>
</feature>
<dbReference type="Pfam" id="PF00071">
    <property type="entry name" value="Ras"/>
    <property type="match status" value="1"/>
</dbReference>
<gene>
    <name evidence="5" type="ORF">Hyperionvirus18_21</name>
</gene>
<dbReference type="GO" id="GO:0007165">
    <property type="term" value="P:signal transduction"/>
    <property type="evidence" value="ECO:0007669"/>
    <property type="project" value="InterPro"/>
</dbReference>
<evidence type="ECO:0000256" key="3">
    <source>
        <dbReference type="ARBA" id="ARBA00023134"/>
    </source>
</evidence>
<dbReference type="PROSITE" id="PS51419">
    <property type="entry name" value="RAB"/>
    <property type="match status" value="1"/>
</dbReference>
<evidence type="ECO:0000256" key="2">
    <source>
        <dbReference type="ARBA" id="ARBA00022741"/>
    </source>
</evidence>
<evidence type="ECO:0000256" key="4">
    <source>
        <dbReference type="SAM" id="MobiDB-lite"/>
    </source>
</evidence>
<dbReference type="SMART" id="SM00173">
    <property type="entry name" value="RAS"/>
    <property type="match status" value="1"/>
</dbReference>
<dbReference type="GO" id="GO:0020002">
    <property type="term" value="C:host cell plasma membrane"/>
    <property type="evidence" value="ECO:0007669"/>
    <property type="project" value="UniProtKB-SubCell"/>
</dbReference>
<proteinExistence type="predicted"/>
<evidence type="ECO:0000256" key="1">
    <source>
        <dbReference type="ARBA" id="ARBA00004112"/>
    </source>
</evidence>
<dbReference type="PROSITE" id="PS51421">
    <property type="entry name" value="RAS"/>
    <property type="match status" value="1"/>
</dbReference>
<dbReference type="EMBL" id="MK072400">
    <property type="protein sequence ID" value="AYV84145.1"/>
    <property type="molecule type" value="Genomic_DNA"/>
</dbReference>
<dbReference type="PANTHER" id="PTHR24070">
    <property type="entry name" value="RAS, DI-RAS, AND RHEB FAMILY MEMBERS OF SMALL GTPASE SUPERFAMILY"/>
    <property type="match status" value="1"/>
</dbReference>
<organism evidence="5">
    <name type="scientific">Hyperionvirus sp</name>
    <dbReference type="NCBI Taxonomy" id="2487770"/>
    <lineage>
        <taxon>Viruses</taxon>
        <taxon>Varidnaviria</taxon>
        <taxon>Bamfordvirae</taxon>
        <taxon>Nucleocytoviricota</taxon>
        <taxon>Megaviricetes</taxon>
        <taxon>Imitervirales</taxon>
        <taxon>Mimiviridae</taxon>
        <taxon>Klosneuvirinae</taxon>
    </lineage>
</organism>
<accession>A0A3G5AA80</accession>
<dbReference type="SUPFAM" id="SSF52540">
    <property type="entry name" value="P-loop containing nucleoside triphosphate hydrolases"/>
    <property type="match status" value="1"/>
</dbReference>
<dbReference type="InterPro" id="IPR005225">
    <property type="entry name" value="Small_GTP-bd"/>
</dbReference>
<dbReference type="SMART" id="SM00175">
    <property type="entry name" value="RAB"/>
    <property type="match status" value="1"/>
</dbReference>
<dbReference type="GO" id="GO:0003924">
    <property type="term" value="F:GTPase activity"/>
    <property type="evidence" value="ECO:0007669"/>
    <property type="project" value="InterPro"/>
</dbReference>
<name>A0A3G5AA80_9VIRU</name>
<dbReference type="GO" id="GO:0005525">
    <property type="term" value="F:GTP binding"/>
    <property type="evidence" value="ECO:0007669"/>
    <property type="project" value="UniProtKB-KW"/>
</dbReference>
<comment type="subcellular location">
    <subcellularLocation>
        <location evidence="1">Host cell membrane</location>
        <topology evidence="1">Lipid-anchor</topology>
        <orientation evidence="1">Cytoplasmic side</orientation>
    </subcellularLocation>
</comment>
<dbReference type="PRINTS" id="PR00449">
    <property type="entry name" value="RASTRNSFRMNG"/>
</dbReference>
<feature type="region of interest" description="Disordered" evidence="4">
    <location>
        <begin position="1"/>
        <end position="21"/>
    </location>
</feature>
<dbReference type="GO" id="GO:0016020">
    <property type="term" value="C:membrane"/>
    <property type="evidence" value="ECO:0007669"/>
    <property type="project" value="InterPro"/>
</dbReference>
<dbReference type="InterPro" id="IPR001806">
    <property type="entry name" value="Small_GTPase"/>
</dbReference>
<dbReference type="InterPro" id="IPR027417">
    <property type="entry name" value="P-loop_NTPase"/>
</dbReference>
<evidence type="ECO:0000313" key="5">
    <source>
        <dbReference type="EMBL" id="AYV84145.1"/>
    </source>
</evidence>
<dbReference type="SMART" id="SM00174">
    <property type="entry name" value="RHO"/>
    <property type="match status" value="1"/>
</dbReference>